<keyword evidence="2" id="KW-1185">Reference proteome</keyword>
<comment type="caution">
    <text evidence="1">The sequence shown here is derived from an EMBL/GenBank/DDBJ whole genome shotgun (WGS) entry which is preliminary data.</text>
</comment>
<sequence>MDSNQELGSISSSIADLTKRIEAVEQALRENSLPIPPKSDEHEGGGDTPEEEKPAVRKEGPQPEKSEAVETDLLRKHVEFRKEVWVNGNTKKEWVSDGEVDLETADLPSGKHSFRFDTPETGEFIFTVYKSAALYNDLYKLCPPAHEGQVKSFSDRLEITGAYPLVHCRDELMAMEDTETDDKIKTELKIMRQLYERKPHLIRVQKHQDELLMKEKIDSDGLKGLFHTGQLVVFRELRDEWVVARVRTSTVFVKGDKDSPRDIPKGLRRTTANLQNIALQLECEAIDFDGKKFRNHLYRKQILQFAGTKGITELEIYPISYHYDKDGIIRDSIRSGKRWHKLHRQLTTPGGQPVARVMQYVGYCETFSDDENKDGIGREIAGRVIVDPTRFPDRDIRFADHNVDPFHSEHSSEGDEDDPLVLCPERVLVYSLSDNEWYYVAMRKLEFPTWIPSAWERLVKPDSQPSAHSIDRIKLLAKAHADADQSKEAENDLNNFRGKGKGLTFLLHGPPGVGKTMVAECLSEEHQRPLYRVNLGMLVADNQWESKIEEIFRQAHFWGAFLLIDEAEVVMSERTPESMHSLAWVAVFLRKIEYFEGVLFLTTNQIHMIDPAFISRVNLGMAFPELNSETRLQIWKKILGDLGGSNAAWLSEDEQQLRKWAKKPLNGRQIRNVVYSARLLSGSTEGNITAEGVENCLDDVIKFMDMIKEEKKTIEMNYMSHWS</sequence>
<protein>
    <submittedName>
        <fullName evidence="1">Uncharacterized protein</fullName>
    </submittedName>
</protein>
<gene>
    <name evidence="1" type="ORF">F4821DRAFT_235324</name>
</gene>
<dbReference type="EMBL" id="MU394305">
    <property type="protein sequence ID" value="KAI6087836.1"/>
    <property type="molecule type" value="Genomic_DNA"/>
</dbReference>
<organism evidence="1 2">
    <name type="scientific">Hypoxylon rubiginosum</name>
    <dbReference type="NCBI Taxonomy" id="110542"/>
    <lineage>
        <taxon>Eukaryota</taxon>
        <taxon>Fungi</taxon>
        <taxon>Dikarya</taxon>
        <taxon>Ascomycota</taxon>
        <taxon>Pezizomycotina</taxon>
        <taxon>Sordariomycetes</taxon>
        <taxon>Xylariomycetidae</taxon>
        <taxon>Xylariales</taxon>
        <taxon>Hypoxylaceae</taxon>
        <taxon>Hypoxylon</taxon>
    </lineage>
</organism>
<evidence type="ECO:0000313" key="1">
    <source>
        <dbReference type="EMBL" id="KAI6087836.1"/>
    </source>
</evidence>
<reference evidence="1 2" key="1">
    <citation type="journal article" date="2022" name="New Phytol.">
        <title>Ecological generalism drives hyperdiversity of secondary metabolite gene clusters in xylarialean endophytes.</title>
        <authorList>
            <person name="Franco M.E.E."/>
            <person name="Wisecaver J.H."/>
            <person name="Arnold A.E."/>
            <person name="Ju Y.M."/>
            <person name="Slot J.C."/>
            <person name="Ahrendt S."/>
            <person name="Moore L.P."/>
            <person name="Eastman K.E."/>
            <person name="Scott K."/>
            <person name="Konkel Z."/>
            <person name="Mondo S.J."/>
            <person name="Kuo A."/>
            <person name="Hayes R.D."/>
            <person name="Haridas S."/>
            <person name="Andreopoulos B."/>
            <person name="Riley R."/>
            <person name="LaButti K."/>
            <person name="Pangilinan J."/>
            <person name="Lipzen A."/>
            <person name="Amirebrahimi M."/>
            <person name="Yan J."/>
            <person name="Adam C."/>
            <person name="Keymanesh K."/>
            <person name="Ng V."/>
            <person name="Louie K."/>
            <person name="Northen T."/>
            <person name="Drula E."/>
            <person name="Henrissat B."/>
            <person name="Hsieh H.M."/>
            <person name="Youens-Clark K."/>
            <person name="Lutzoni F."/>
            <person name="Miadlikowska J."/>
            <person name="Eastwood D.C."/>
            <person name="Hamelin R.C."/>
            <person name="Grigoriev I.V."/>
            <person name="U'Ren J.M."/>
        </authorList>
    </citation>
    <scope>NUCLEOTIDE SEQUENCE [LARGE SCALE GENOMIC DNA]</scope>
    <source>
        <strain evidence="1 2">ER1909</strain>
    </source>
</reference>
<evidence type="ECO:0000313" key="2">
    <source>
        <dbReference type="Proteomes" id="UP001497680"/>
    </source>
</evidence>
<accession>A0ACC0D5A9</accession>
<name>A0ACC0D5A9_9PEZI</name>
<dbReference type="Proteomes" id="UP001497680">
    <property type="component" value="Unassembled WGS sequence"/>
</dbReference>
<proteinExistence type="predicted"/>